<feature type="region of interest" description="Disordered" evidence="1">
    <location>
        <begin position="438"/>
        <end position="529"/>
    </location>
</feature>
<evidence type="ECO:0000313" key="3">
    <source>
        <dbReference type="Proteomes" id="UP000006906"/>
    </source>
</evidence>
<organism evidence="2 3">
    <name type="scientific">Chlamydomonas reinhardtii</name>
    <name type="common">Chlamydomonas smithii</name>
    <dbReference type="NCBI Taxonomy" id="3055"/>
    <lineage>
        <taxon>Eukaryota</taxon>
        <taxon>Viridiplantae</taxon>
        <taxon>Chlorophyta</taxon>
        <taxon>core chlorophytes</taxon>
        <taxon>Chlorophyceae</taxon>
        <taxon>CS clade</taxon>
        <taxon>Chlamydomonadales</taxon>
        <taxon>Chlamydomonadaceae</taxon>
        <taxon>Chlamydomonas</taxon>
    </lineage>
</organism>
<dbReference type="AlphaFoldDB" id="A0A2K3DV38"/>
<proteinExistence type="predicted"/>
<dbReference type="Proteomes" id="UP000006906">
    <property type="component" value="Chromosome 3"/>
</dbReference>
<dbReference type="KEGG" id="cre:CHLRE_03g144104v5"/>
<feature type="compositionally biased region" description="Acidic residues" evidence="1">
    <location>
        <begin position="515"/>
        <end position="529"/>
    </location>
</feature>
<dbReference type="ExpressionAtlas" id="A0A2K3DV38">
    <property type="expression patterns" value="baseline"/>
</dbReference>
<dbReference type="InParanoid" id="A0A2K3DV38"/>
<gene>
    <name evidence="2" type="ORF">CHLRE_03g144104v5</name>
</gene>
<protein>
    <submittedName>
        <fullName evidence="2">Uncharacterized protein</fullName>
    </submittedName>
</protein>
<feature type="compositionally biased region" description="Low complexity" evidence="1">
    <location>
        <begin position="373"/>
        <end position="394"/>
    </location>
</feature>
<keyword evidence="3" id="KW-1185">Reference proteome</keyword>
<accession>A0A2K3DV38</accession>
<dbReference type="OrthoDB" id="549909at2759"/>
<feature type="compositionally biased region" description="Low complexity" evidence="1">
    <location>
        <begin position="438"/>
        <end position="494"/>
    </location>
</feature>
<feature type="region of interest" description="Disordered" evidence="1">
    <location>
        <begin position="1"/>
        <end position="28"/>
    </location>
</feature>
<evidence type="ECO:0000256" key="1">
    <source>
        <dbReference type="SAM" id="MobiDB-lite"/>
    </source>
</evidence>
<dbReference type="RefSeq" id="XP_042925496.1">
    <property type="nucleotide sequence ID" value="XM_043060367.1"/>
</dbReference>
<dbReference type="Gramene" id="PNW84395">
    <property type="protein sequence ID" value="PNW84395"/>
    <property type="gene ID" value="CHLRE_03g144104v5"/>
</dbReference>
<name>A0A2K3DV38_CHLRE</name>
<sequence length="548" mass="53937">MPLHRRAPSTTDLPPRSPALPSLYGLRTPPTCPTSPLMGLGLGYGSTSGGAGALGGASTPLASSGTSTPVRGASRCVSTAALPLDVLPPPSTHVLSNLVGAVYEANFTAAQCYSAYPGRAPQPGLARLPPAPPLVGGVVDASSANLNAAAATPEAAAAGIPMATAPSMAQGRFKPMGVSGGGAAGLSGSGVVLNDIDDLNFGLATCLATPMDPGPGLERRLAPIPATTTTATAARNAAVKLHSANDILNDASRYGDWVRRTRRRRKLEIMQGALAELSGAGGGGSPVLGRLIDDTLLPSTTTTMSTSGGGSRQSGDGRPRNSRGGGGGGAASASVGRKSRGGALVPTGSVPLVAATAAATALAAAPPAPDPAPAAGASTSSAGAGSDSSPSRNAGAGAAVAAAAAAGHVAVHRPQVMVAAFSAVVEMGEQEWELAEQQEAAAGAAGMSSGGRRSSWPGQPQQAQTGAEAGAGSADEAVWASSSGPLGSSPAEGLNAAMEAPEEQPHDAAWGKDDDGYDDDGSYYEDEDDDVFGDHSFLGFRDDMALLG</sequence>
<dbReference type="GeneID" id="66052661"/>
<reference evidence="2 3" key="1">
    <citation type="journal article" date="2007" name="Science">
        <title>The Chlamydomonas genome reveals the evolution of key animal and plant functions.</title>
        <authorList>
            <person name="Merchant S.S."/>
            <person name="Prochnik S.E."/>
            <person name="Vallon O."/>
            <person name="Harris E.H."/>
            <person name="Karpowicz S.J."/>
            <person name="Witman G.B."/>
            <person name="Terry A."/>
            <person name="Salamov A."/>
            <person name="Fritz-Laylin L.K."/>
            <person name="Marechal-Drouard L."/>
            <person name="Marshall W.F."/>
            <person name="Qu L.H."/>
            <person name="Nelson D.R."/>
            <person name="Sanderfoot A.A."/>
            <person name="Spalding M.H."/>
            <person name="Kapitonov V.V."/>
            <person name="Ren Q."/>
            <person name="Ferris P."/>
            <person name="Lindquist E."/>
            <person name="Shapiro H."/>
            <person name="Lucas S.M."/>
            <person name="Grimwood J."/>
            <person name="Schmutz J."/>
            <person name="Cardol P."/>
            <person name="Cerutti H."/>
            <person name="Chanfreau G."/>
            <person name="Chen C.L."/>
            <person name="Cognat V."/>
            <person name="Croft M.T."/>
            <person name="Dent R."/>
            <person name="Dutcher S."/>
            <person name="Fernandez E."/>
            <person name="Fukuzawa H."/>
            <person name="Gonzalez-Ballester D."/>
            <person name="Gonzalez-Halphen D."/>
            <person name="Hallmann A."/>
            <person name="Hanikenne M."/>
            <person name="Hippler M."/>
            <person name="Inwood W."/>
            <person name="Jabbari K."/>
            <person name="Kalanon M."/>
            <person name="Kuras R."/>
            <person name="Lefebvre P.A."/>
            <person name="Lemaire S.D."/>
            <person name="Lobanov A.V."/>
            <person name="Lohr M."/>
            <person name="Manuell A."/>
            <person name="Meier I."/>
            <person name="Mets L."/>
            <person name="Mittag M."/>
            <person name="Mittelmeier T."/>
            <person name="Moroney J.V."/>
            <person name="Moseley J."/>
            <person name="Napoli C."/>
            <person name="Nedelcu A.M."/>
            <person name="Niyogi K."/>
            <person name="Novoselov S.V."/>
            <person name="Paulsen I.T."/>
            <person name="Pazour G."/>
            <person name="Purton S."/>
            <person name="Ral J.P."/>
            <person name="Riano-Pachon D.M."/>
            <person name="Riekhof W."/>
            <person name="Rymarquis L."/>
            <person name="Schroda M."/>
            <person name="Stern D."/>
            <person name="Umen J."/>
            <person name="Willows R."/>
            <person name="Wilson N."/>
            <person name="Zimmer S.L."/>
            <person name="Allmer J."/>
            <person name="Balk J."/>
            <person name="Bisova K."/>
            <person name="Chen C.J."/>
            <person name="Elias M."/>
            <person name="Gendler K."/>
            <person name="Hauser C."/>
            <person name="Lamb M.R."/>
            <person name="Ledford H."/>
            <person name="Long J.C."/>
            <person name="Minagawa J."/>
            <person name="Page M.D."/>
            <person name="Pan J."/>
            <person name="Pootakham W."/>
            <person name="Roje S."/>
            <person name="Rose A."/>
            <person name="Stahlberg E."/>
            <person name="Terauchi A.M."/>
            <person name="Yang P."/>
            <person name="Ball S."/>
            <person name="Bowler C."/>
            <person name="Dieckmann C.L."/>
            <person name="Gladyshev V.N."/>
            <person name="Green P."/>
            <person name="Jorgensen R."/>
            <person name="Mayfield S."/>
            <person name="Mueller-Roeber B."/>
            <person name="Rajamani S."/>
            <person name="Sayre R.T."/>
            <person name="Brokstein P."/>
            <person name="Dubchak I."/>
            <person name="Goodstein D."/>
            <person name="Hornick L."/>
            <person name="Huang Y.W."/>
            <person name="Jhaveri J."/>
            <person name="Luo Y."/>
            <person name="Martinez D."/>
            <person name="Ngau W.C."/>
            <person name="Otillar B."/>
            <person name="Poliakov A."/>
            <person name="Porter A."/>
            <person name="Szajkowski L."/>
            <person name="Werner G."/>
            <person name="Zhou K."/>
            <person name="Grigoriev I.V."/>
            <person name="Rokhsar D.S."/>
            <person name="Grossman A.R."/>
        </authorList>
    </citation>
    <scope>NUCLEOTIDE SEQUENCE [LARGE SCALE GENOMIC DNA]</scope>
    <source>
        <strain evidence="3">CC-503</strain>
    </source>
</reference>
<evidence type="ECO:0000313" key="2">
    <source>
        <dbReference type="EMBL" id="PNW84395.1"/>
    </source>
</evidence>
<dbReference type="EMBL" id="CM008964">
    <property type="protein sequence ID" value="PNW84395.1"/>
    <property type="molecule type" value="Genomic_DNA"/>
</dbReference>
<feature type="region of interest" description="Disordered" evidence="1">
    <location>
        <begin position="365"/>
        <end position="394"/>
    </location>
</feature>
<feature type="region of interest" description="Disordered" evidence="1">
    <location>
        <begin position="298"/>
        <end position="342"/>
    </location>
</feature>
<feature type="compositionally biased region" description="Basic and acidic residues" evidence="1">
    <location>
        <begin position="503"/>
        <end position="514"/>
    </location>
</feature>